<dbReference type="InterPro" id="IPR013216">
    <property type="entry name" value="Methyltransf_11"/>
</dbReference>
<dbReference type="CDD" id="cd02440">
    <property type="entry name" value="AdoMet_MTases"/>
    <property type="match status" value="1"/>
</dbReference>
<proteinExistence type="inferred from homology"/>
<dbReference type="KEGG" id="amus:LMH87_007662"/>
<name>A0A9W8URI6_AKAMU</name>
<keyword evidence="6" id="KW-1185">Reference proteome</keyword>
<keyword evidence="3" id="KW-0812">Transmembrane</keyword>
<feature type="domain" description="Methyltransferase type 11" evidence="4">
    <location>
        <begin position="79"/>
        <end position="179"/>
    </location>
</feature>
<dbReference type="GO" id="GO:0006696">
    <property type="term" value="P:ergosterol biosynthetic process"/>
    <property type="evidence" value="ECO:0007669"/>
    <property type="project" value="TreeGrafter"/>
</dbReference>
<dbReference type="GO" id="GO:0005783">
    <property type="term" value="C:endoplasmic reticulum"/>
    <property type="evidence" value="ECO:0007669"/>
    <property type="project" value="TreeGrafter"/>
</dbReference>
<keyword evidence="3" id="KW-1133">Transmembrane helix</keyword>
<dbReference type="PANTHER" id="PTHR44068:SF1">
    <property type="entry name" value="HYPOTHETICAL LOC100005854"/>
    <property type="match status" value="1"/>
</dbReference>
<dbReference type="RefSeq" id="XP_056058019.1">
    <property type="nucleotide sequence ID" value="XM_056199582.1"/>
</dbReference>
<evidence type="ECO:0000256" key="1">
    <source>
        <dbReference type="ARBA" id="ARBA00022679"/>
    </source>
</evidence>
<accession>A0A9W8URI6</accession>
<evidence type="ECO:0000313" key="6">
    <source>
        <dbReference type="Proteomes" id="UP001144673"/>
    </source>
</evidence>
<dbReference type="Pfam" id="PF08241">
    <property type="entry name" value="Methyltransf_11"/>
    <property type="match status" value="1"/>
</dbReference>
<comment type="caution">
    <text evidence="5">The sequence shown here is derived from an EMBL/GenBank/DDBJ whole genome shotgun (WGS) entry which is preliminary data.</text>
</comment>
<evidence type="ECO:0000256" key="3">
    <source>
        <dbReference type="SAM" id="Phobius"/>
    </source>
</evidence>
<feature type="transmembrane region" description="Helical" evidence="3">
    <location>
        <begin position="245"/>
        <end position="276"/>
    </location>
</feature>
<dbReference type="InterPro" id="IPR050447">
    <property type="entry name" value="Erg6_SMT_methyltransf"/>
</dbReference>
<organism evidence="5 6">
    <name type="scientific">Akanthomyces muscarius</name>
    <name type="common">Entomopathogenic fungus</name>
    <name type="synonym">Lecanicillium muscarium</name>
    <dbReference type="NCBI Taxonomy" id="2231603"/>
    <lineage>
        <taxon>Eukaryota</taxon>
        <taxon>Fungi</taxon>
        <taxon>Dikarya</taxon>
        <taxon>Ascomycota</taxon>
        <taxon>Pezizomycotina</taxon>
        <taxon>Sordariomycetes</taxon>
        <taxon>Hypocreomycetidae</taxon>
        <taxon>Hypocreales</taxon>
        <taxon>Cordycipitaceae</taxon>
        <taxon>Akanthomyces</taxon>
    </lineage>
</organism>
<dbReference type="InterPro" id="IPR029063">
    <property type="entry name" value="SAM-dependent_MTases_sf"/>
</dbReference>
<keyword evidence="3" id="KW-0472">Membrane</keyword>
<dbReference type="GO" id="GO:0003838">
    <property type="term" value="F:sterol 24-C-methyltransferase activity"/>
    <property type="evidence" value="ECO:0007669"/>
    <property type="project" value="TreeGrafter"/>
</dbReference>
<protein>
    <recommendedName>
        <fullName evidence="4">Methyltransferase type 11 domain-containing protein</fullName>
    </recommendedName>
</protein>
<evidence type="ECO:0000313" key="5">
    <source>
        <dbReference type="EMBL" id="KAJ4161635.1"/>
    </source>
</evidence>
<dbReference type="SUPFAM" id="SSF53335">
    <property type="entry name" value="S-adenosyl-L-methionine-dependent methyltransferases"/>
    <property type="match status" value="1"/>
</dbReference>
<evidence type="ECO:0000256" key="2">
    <source>
        <dbReference type="ARBA" id="ARBA00038188"/>
    </source>
</evidence>
<dbReference type="Proteomes" id="UP001144673">
    <property type="component" value="Unassembled WGS sequence"/>
</dbReference>
<reference evidence="5" key="1">
    <citation type="journal article" date="2023" name="Access Microbiol">
        <title>De-novo genome assembly for Akanthomyces muscarius, a biocontrol agent of insect agricultural pests.</title>
        <authorList>
            <person name="Erdos Z."/>
            <person name="Studholme D.J."/>
            <person name="Raymond B."/>
            <person name="Sharma M."/>
        </authorList>
    </citation>
    <scope>NUCLEOTIDE SEQUENCE</scope>
    <source>
        <strain evidence="5">Ve6</strain>
    </source>
</reference>
<dbReference type="EMBL" id="JAJHUN010000002">
    <property type="protein sequence ID" value="KAJ4161635.1"/>
    <property type="molecule type" value="Genomic_DNA"/>
</dbReference>
<evidence type="ECO:0000259" key="4">
    <source>
        <dbReference type="Pfam" id="PF08241"/>
    </source>
</evidence>
<comment type="similarity">
    <text evidence="2">Belongs to the class I-like SAM-binding methyltransferase superfamily. Erg6/SMT family.</text>
</comment>
<dbReference type="GeneID" id="80894821"/>
<dbReference type="Gene3D" id="3.40.50.150">
    <property type="entry name" value="Vaccinia Virus protein VP39"/>
    <property type="match status" value="1"/>
</dbReference>
<dbReference type="PANTHER" id="PTHR44068">
    <property type="entry name" value="ZGC:194242"/>
    <property type="match status" value="1"/>
</dbReference>
<keyword evidence="1" id="KW-0808">Transferase</keyword>
<sequence>MAKSNPTSIDTVKNHYDALQAYFRSRESRVGYRLVLGDTRHCGYWKKDTWRMLPLSKALREMEDELFKSLGLSRGSRVLDAGCGAGHVALHMASKGLRVTGIDYMKEHLDMAKQNLDRSDEALKGNITLEEMDFHNLKTLEPGSFDGVYTMETLAHAHDAEKALEEFHRILKPGGKIVLHDYEHGISEEIAPHLLQAKEQVTRYGAIPTWGEAKYGYFEERLKRVGFENVVVKDYSENVRPMLRLFWMMAFIPNFFVQLFGLQASFVNTIAGAYMYRGQKYWRYLSISATKKTNKAT</sequence>
<gene>
    <name evidence="5" type="ORF">LMH87_007662</name>
</gene>
<dbReference type="AlphaFoldDB" id="A0A9W8URI6"/>